<dbReference type="AlphaFoldDB" id="A0A7X4RX19"/>
<feature type="transmembrane region" description="Helical" evidence="1">
    <location>
        <begin position="198"/>
        <end position="215"/>
    </location>
</feature>
<feature type="transmembrane region" description="Helical" evidence="1">
    <location>
        <begin position="264"/>
        <end position="287"/>
    </location>
</feature>
<proteinExistence type="predicted"/>
<dbReference type="GO" id="GO:0016747">
    <property type="term" value="F:acyltransferase activity, transferring groups other than amino-acyl groups"/>
    <property type="evidence" value="ECO:0007669"/>
    <property type="project" value="InterPro"/>
</dbReference>
<dbReference type="EMBL" id="WEKT01000087">
    <property type="protein sequence ID" value="MZI96025.1"/>
    <property type="molecule type" value="Genomic_DNA"/>
</dbReference>
<feature type="transmembrane region" description="Helical" evidence="1">
    <location>
        <begin position="169"/>
        <end position="191"/>
    </location>
</feature>
<gene>
    <name evidence="3" type="ORF">F9817_22830</name>
</gene>
<evidence type="ECO:0000256" key="1">
    <source>
        <dbReference type="SAM" id="Phobius"/>
    </source>
</evidence>
<keyword evidence="4" id="KW-1185">Reference proteome</keyword>
<dbReference type="InterPro" id="IPR002656">
    <property type="entry name" value="Acyl_transf_3_dom"/>
</dbReference>
<keyword evidence="1" id="KW-0472">Membrane</keyword>
<dbReference type="RefSeq" id="WP_161158519.1">
    <property type="nucleotide sequence ID" value="NZ_WEKT01000087.1"/>
</dbReference>
<feature type="transmembrane region" description="Helical" evidence="1">
    <location>
        <begin position="235"/>
        <end position="252"/>
    </location>
</feature>
<feature type="transmembrane region" description="Helical" evidence="1">
    <location>
        <begin position="68"/>
        <end position="87"/>
    </location>
</feature>
<feature type="transmembrane region" description="Helical" evidence="1">
    <location>
        <begin position="140"/>
        <end position="157"/>
    </location>
</feature>
<feature type="transmembrane region" description="Helical" evidence="1">
    <location>
        <begin position="107"/>
        <end position="128"/>
    </location>
</feature>
<evidence type="ECO:0000313" key="4">
    <source>
        <dbReference type="Proteomes" id="UP000462621"/>
    </source>
</evidence>
<protein>
    <submittedName>
        <fullName evidence="3">Acyltransferase family protein</fullName>
    </submittedName>
</protein>
<evidence type="ECO:0000259" key="2">
    <source>
        <dbReference type="Pfam" id="PF01757"/>
    </source>
</evidence>
<sequence length="339" mass="39661">MRDKRIDLLRFIGLSMIILAHVEPPDLIMQIRNFDVPIMVIISGISFSISFKNKETFSLYVWKRFKRLVLPVWAFLSIFFLLMTHVFPHTIDLSLKIMAKSYLLTDGIGYVWIIRVFLLVALVSPLLYHWNQKEKSNTRYLLTLAILAIAYEVFRYYSLPYIHGGKLRLISLVSHYVLAYSLIFALGLRIYQFKKPELIATFLVAIATFVITRWYLGSYTDSSISTQDYKYPPSFYYFSYSIFVFAILWSISDKIVSFVESIKLSGVVFFVAQNSIWVYLWHILFITLLPDNHYLEKYLLTYISAGIITYLQTRIVNLIINKESLPNGMKKNIRMVFTG</sequence>
<organism evidence="3 4">
    <name type="scientific">Vibrio eleionomae</name>
    <dbReference type="NCBI Taxonomy" id="2653505"/>
    <lineage>
        <taxon>Bacteria</taxon>
        <taxon>Pseudomonadati</taxon>
        <taxon>Pseudomonadota</taxon>
        <taxon>Gammaproteobacteria</taxon>
        <taxon>Vibrionales</taxon>
        <taxon>Vibrionaceae</taxon>
        <taxon>Vibrio</taxon>
    </lineage>
</organism>
<keyword evidence="1" id="KW-0812">Transmembrane</keyword>
<evidence type="ECO:0000313" key="3">
    <source>
        <dbReference type="EMBL" id="MZI96025.1"/>
    </source>
</evidence>
<name>A0A7X4RX19_9VIBR</name>
<keyword evidence="3" id="KW-0808">Transferase</keyword>
<dbReference type="Pfam" id="PF01757">
    <property type="entry name" value="Acyl_transf_3"/>
    <property type="match status" value="1"/>
</dbReference>
<comment type="caution">
    <text evidence="3">The sequence shown here is derived from an EMBL/GenBank/DDBJ whole genome shotgun (WGS) entry which is preliminary data.</text>
</comment>
<feature type="transmembrane region" description="Helical" evidence="1">
    <location>
        <begin position="299"/>
        <end position="320"/>
    </location>
</feature>
<dbReference type="Proteomes" id="UP000462621">
    <property type="component" value="Unassembled WGS sequence"/>
</dbReference>
<keyword evidence="3" id="KW-0012">Acyltransferase</keyword>
<accession>A0A7X4RX19</accession>
<keyword evidence="1" id="KW-1133">Transmembrane helix</keyword>
<feature type="domain" description="Acyltransferase 3" evidence="2">
    <location>
        <begin position="4"/>
        <end position="289"/>
    </location>
</feature>
<reference evidence="3 4" key="1">
    <citation type="submission" date="2019-10" db="EMBL/GenBank/DDBJ databases">
        <title>Vibrio sp. nov. isolated from a shrimp pond.</title>
        <authorList>
            <person name="Gomez-Gil B."/>
            <person name="Enciso-Ibarra J."/>
            <person name="Enciso-Ibarra K."/>
            <person name="Bolan-Mejia C."/>
        </authorList>
    </citation>
    <scope>NUCLEOTIDE SEQUENCE [LARGE SCALE GENOMIC DNA]</scope>
    <source>
        <strain evidence="3 4">CAIM 722</strain>
    </source>
</reference>